<evidence type="ECO:0000259" key="11">
    <source>
        <dbReference type="PROSITE" id="PS51846"/>
    </source>
</evidence>
<dbReference type="SUPFAM" id="SSF54631">
    <property type="entry name" value="CBS-domain pair"/>
    <property type="match status" value="1"/>
</dbReference>
<keyword evidence="6 8" id="KW-0472">Membrane</keyword>
<keyword evidence="13" id="KW-1185">Reference proteome</keyword>
<reference evidence="13" key="1">
    <citation type="submission" date="2016-10" db="EMBL/GenBank/DDBJ databases">
        <authorList>
            <person name="Varghese N."/>
            <person name="Submissions S."/>
        </authorList>
    </citation>
    <scope>NUCLEOTIDE SEQUENCE [LARGE SCALE GENOMIC DNA]</scope>
    <source>
        <strain evidence="13">CGMCC 1.10824</strain>
    </source>
</reference>
<keyword evidence="3" id="KW-0677">Repeat</keyword>
<evidence type="ECO:0000256" key="1">
    <source>
        <dbReference type="ARBA" id="ARBA00004141"/>
    </source>
</evidence>
<evidence type="ECO:0000256" key="2">
    <source>
        <dbReference type="ARBA" id="ARBA00022692"/>
    </source>
</evidence>
<dbReference type="Pfam" id="PF01595">
    <property type="entry name" value="CNNM"/>
    <property type="match status" value="1"/>
</dbReference>
<dbReference type="PROSITE" id="PS51846">
    <property type="entry name" value="CNNM"/>
    <property type="match status" value="1"/>
</dbReference>
<dbReference type="PANTHER" id="PTHR22777:SF4">
    <property type="entry name" value="UPF0053 PROTEIN SLL1254"/>
    <property type="match status" value="1"/>
</dbReference>
<dbReference type="OrthoDB" id="9798188at2"/>
<evidence type="ECO:0000256" key="4">
    <source>
        <dbReference type="ARBA" id="ARBA00022989"/>
    </source>
</evidence>
<dbReference type="GO" id="GO:0005886">
    <property type="term" value="C:plasma membrane"/>
    <property type="evidence" value="ECO:0007669"/>
    <property type="project" value="TreeGrafter"/>
</dbReference>
<dbReference type="EMBL" id="FMXN01000008">
    <property type="protein sequence ID" value="SDB40740.1"/>
    <property type="molecule type" value="Genomic_DNA"/>
</dbReference>
<dbReference type="InterPro" id="IPR044751">
    <property type="entry name" value="Ion_transp-like_CBS"/>
</dbReference>
<dbReference type="AlphaFoldDB" id="A0A1G6D6K8"/>
<dbReference type="InterPro" id="IPR002550">
    <property type="entry name" value="CNNM"/>
</dbReference>
<feature type="domain" description="CNNM transmembrane" evidence="11">
    <location>
        <begin position="1"/>
        <end position="177"/>
    </location>
</feature>
<dbReference type="Pfam" id="PF00571">
    <property type="entry name" value="CBS"/>
    <property type="match status" value="2"/>
</dbReference>
<protein>
    <submittedName>
        <fullName evidence="12">Hemolysin, contains CBS domains</fullName>
    </submittedName>
</protein>
<evidence type="ECO:0000256" key="9">
    <source>
        <dbReference type="SAM" id="Phobius"/>
    </source>
</evidence>
<dbReference type="InterPro" id="IPR000644">
    <property type="entry name" value="CBS_dom"/>
</dbReference>
<dbReference type="PANTHER" id="PTHR22777">
    <property type="entry name" value="HEMOLYSIN-RELATED"/>
    <property type="match status" value="1"/>
</dbReference>
<evidence type="ECO:0000256" key="6">
    <source>
        <dbReference type="ARBA" id="ARBA00023136"/>
    </source>
</evidence>
<evidence type="ECO:0000259" key="10">
    <source>
        <dbReference type="PROSITE" id="PS51371"/>
    </source>
</evidence>
<organism evidence="12 13">
    <name type="scientific">Pseudidiomarina indica</name>
    <dbReference type="NCBI Taxonomy" id="1159017"/>
    <lineage>
        <taxon>Bacteria</taxon>
        <taxon>Pseudomonadati</taxon>
        <taxon>Pseudomonadota</taxon>
        <taxon>Gammaproteobacteria</taxon>
        <taxon>Alteromonadales</taxon>
        <taxon>Idiomarinaceae</taxon>
        <taxon>Pseudidiomarina</taxon>
    </lineage>
</organism>
<evidence type="ECO:0000313" key="13">
    <source>
        <dbReference type="Proteomes" id="UP000199626"/>
    </source>
</evidence>
<name>A0A1G6D6K8_9GAMM</name>
<accession>A0A1G6D6K8</accession>
<keyword evidence="5 7" id="KW-0129">CBS domain</keyword>
<evidence type="ECO:0000313" key="12">
    <source>
        <dbReference type="EMBL" id="SDB40740.1"/>
    </source>
</evidence>
<dbReference type="PROSITE" id="PS51371">
    <property type="entry name" value="CBS"/>
    <property type="match status" value="2"/>
</dbReference>
<feature type="domain" description="CBS" evidence="10">
    <location>
        <begin position="256"/>
        <end position="314"/>
    </location>
</feature>
<feature type="transmembrane region" description="Helical" evidence="9">
    <location>
        <begin position="88"/>
        <end position="107"/>
    </location>
</feature>
<feature type="domain" description="CBS" evidence="10">
    <location>
        <begin position="196"/>
        <end position="255"/>
    </location>
</feature>
<proteinExistence type="predicted"/>
<evidence type="ECO:0000256" key="7">
    <source>
        <dbReference type="PROSITE-ProRule" id="PRU00703"/>
    </source>
</evidence>
<keyword evidence="2 8" id="KW-0812">Transmembrane</keyword>
<evidence type="ECO:0000256" key="5">
    <source>
        <dbReference type="ARBA" id="ARBA00023122"/>
    </source>
</evidence>
<sequence>MILLIVFAITAIAVSFICSILEAALLSITPSYIAQLKEQRPKLHARLQQLKTNIDRPLAAILTLNTVAHTAGAAGVGAQVGVVFGDGYLALASAVMTVLILVFSEILPKTIGAKFWRELAPILPATLNVMINILRPFVWLSDQITKRIGGAEYVDVRSEIKALATLGHEQQIIDPEERRVIGNVLDLHNVRVRDVMTPRTVCESVRPEETVDEFLQRAKQLPYSRFPIIDADEVPHGIVLRNELWEADKSSTILELARETEVVSETVNIEQVLRLFLEKRQHMALVFDEHGTWMGVITLEDIIETILGQPIMDETDTIPSLRRYAQQRWDKRLNQAATAEAQAAQEKK</sequence>
<dbReference type="Proteomes" id="UP000199626">
    <property type="component" value="Unassembled WGS sequence"/>
</dbReference>
<evidence type="ECO:0000256" key="8">
    <source>
        <dbReference type="PROSITE-ProRule" id="PRU01193"/>
    </source>
</evidence>
<evidence type="ECO:0000256" key="3">
    <source>
        <dbReference type="ARBA" id="ARBA00022737"/>
    </source>
</evidence>
<dbReference type="Gene3D" id="3.10.580.10">
    <property type="entry name" value="CBS-domain"/>
    <property type="match status" value="1"/>
</dbReference>
<dbReference type="RefSeq" id="WP_092593406.1">
    <property type="nucleotide sequence ID" value="NZ_FMXN01000008.1"/>
</dbReference>
<comment type="subcellular location">
    <subcellularLocation>
        <location evidence="1">Membrane</location>
        <topology evidence="1">Multi-pass membrane protein</topology>
    </subcellularLocation>
</comment>
<dbReference type="STRING" id="1159017.SAMN02927930_01567"/>
<keyword evidence="4 8" id="KW-1133">Transmembrane helix</keyword>
<dbReference type="CDD" id="cd04590">
    <property type="entry name" value="CBS_pair_CorC_HlyC_assoc"/>
    <property type="match status" value="1"/>
</dbReference>
<gene>
    <name evidence="12" type="ORF">SAMN02927930_01567</name>
</gene>
<dbReference type="InterPro" id="IPR046342">
    <property type="entry name" value="CBS_dom_sf"/>
</dbReference>